<keyword evidence="2" id="KW-0479">Metal-binding</keyword>
<dbReference type="InterPro" id="IPR036236">
    <property type="entry name" value="Znf_C2H2_sf"/>
</dbReference>
<evidence type="ECO:0000256" key="2">
    <source>
        <dbReference type="ARBA" id="ARBA00022723"/>
    </source>
</evidence>
<evidence type="ECO:0000256" key="7">
    <source>
        <dbReference type="ARBA" id="ARBA00023242"/>
    </source>
</evidence>
<evidence type="ECO:0000256" key="6">
    <source>
        <dbReference type="ARBA" id="ARBA00023125"/>
    </source>
</evidence>
<dbReference type="GO" id="GO:0008270">
    <property type="term" value="F:zinc ion binding"/>
    <property type="evidence" value="ECO:0007669"/>
    <property type="project" value="UniProtKB-KW"/>
</dbReference>
<sequence length="487" mass="54700">MATATETWAPEAEVVLPRKCNYCDRRFRKVEHLKRHERSHTGEKPFKCTQCSKRFSRSDNGLSDSHGAARTSPSSIHSPAAECRRISGRISREESKQNSEIQLGQGMWLGNESEGQSISETRSRRPIQAQTDSATSIDCLGFLANNAPFALPNEASFLDTEMLPVGAGMSTRQVNGDEMHGFDNFNAGAEDMILTEDFQTWFSQLNSSGLSQTHVDHSGFLVSTPGFPIERASKRLRSISLGSAGTSNYVIPDDRFDQVQKFWFHNSGNHKRVMHSLWKELCLFSSDNILAGQEHQDDSNIPQGLPSPQSQNARSPSTCQKSPEDIPQSPPTDVNSGLLSEPKFPPVEILDMALDLYFRHFHPLLPFIHVPTFDPKVFDEPTLFTMCLIGLTLINTHGAKTFVQRAFDVVMDIVETQMRNHTRDSCLSSLSSQRLYVQLLTQAQEQGLFAAETGQKLDENLLGSFDDTEWRWKAWSRVESAKRQVKF</sequence>
<dbReference type="Gene3D" id="3.30.160.60">
    <property type="entry name" value="Classic Zinc Finger"/>
    <property type="match status" value="2"/>
</dbReference>
<proteinExistence type="predicted"/>
<dbReference type="InterPro" id="IPR007219">
    <property type="entry name" value="XnlR_reg_dom"/>
</dbReference>
<evidence type="ECO:0000256" key="8">
    <source>
        <dbReference type="PROSITE-ProRule" id="PRU00042"/>
    </source>
</evidence>
<name>A0A8H7WJP9_9HELO</name>
<keyword evidence="7" id="KW-0539">Nucleus</keyword>
<dbReference type="InterPro" id="IPR013087">
    <property type="entry name" value="Znf_C2H2_type"/>
</dbReference>
<evidence type="ECO:0000256" key="5">
    <source>
        <dbReference type="ARBA" id="ARBA00022833"/>
    </source>
</evidence>
<dbReference type="OrthoDB" id="10018191at2759"/>
<dbReference type="PANTHER" id="PTHR40626">
    <property type="entry name" value="MIP31509P"/>
    <property type="match status" value="1"/>
</dbReference>
<dbReference type="GO" id="GO:0000978">
    <property type="term" value="F:RNA polymerase II cis-regulatory region sequence-specific DNA binding"/>
    <property type="evidence" value="ECO:0007669"/>
    <property type="project" value="InterPro"/>
</dbReference>
<accession>A0A8H7WJP9</accession>
<dbReference type="SUPFAM" id="SSF57667">
    <property type="entry name" value="beta-beta-alpha zinc fingers"/>
    <property type="match status" value="1"/>
</dbReference>
<organism evidence="11 12">
    <name type="scientific">Cadophora malorum</name>
    <dbReference type="NCBI Taxonomy" id="108018"/>
    <lineage>
        <taxon>Eukaryota</taxon>
        <taxon>Fungi</taxon>
        <taxon>Dikarya</taxon>
        <taxon>Ascomycota</taxon>
        <taxon>Pezizomycotina</taxon>
        <taxon>Leotiomycetes</taxon>
        <taxon>Helotiales</taxon>
        <taxon>Ploettnerulaceae</taxon>
        <taxon>Cadophora</taxon>
    </lineage>
</organism>
<reference evidence="11" key="1">
    <citation type="submission" date="2021-02" db="EMBL/GenBank/DDBJ databases">
        <title>Genome sequence Cadophora malorum strain M34.</title>
        <authorList>
            <person name="Stefanovic E."/>
            <person name="Vu D."/>
            <person name="Scully C."/>
            <person name="Dijksterhuis J."/>
            <person name="Roader J."/>
            <person name="Houbraken J."/>
        </authorList>
    </citation>
    <scope>NUCLEOTIDE SEQUENCE</scope>
    <source>
        <strain evidence="11">M34</strain>
    </source>
</reference>
<dbReference type="AlphaFoldDB" id="A0A8H7WJP9"/>
<dbReference type="EMBL" id="JAFJYH010000005">
    <property type="protein sequence ID" value="KAG4426042.1"/>
    <property type="molecule type" value="Genomic_DNA"/>
</dbReference>
<dbReference type="FunFam" id="3.30.160.60:FF:000100">
    <property type="entry name" value="Zinc finger 45-like"/>
    <property type="match status" value="1"/>
</dbReference>
<evidence type="ECO:0000313" key="12">
    <source>
        <dbReference type="Proteomes" id="UP000664132"/>
    </source>
</evidence>
<evidence type="ECO:0000259" key="10">
    <source>
        <dbReference type="PROSITE" id="PS50157"/>
    </source>
</evidence>
<evidence type="ECO:0000313" key="11">
    <source>
        <dbReference type="EMBL" id="KAG4426042.1"/>
    </source>
</evidence>
<feature type="compositionally biased region" description="Polar residues" evidence="9">
    <location>
        <begin position="299"/>
        <end position="321"/>
    </location>
</feature>
<dbReference type="CDD" id="cd12148">
    <property type="entry name" value="fungal_TF_MHR"/>
    <property type="match status" value="1"/>
</dbReference>
<dbReference type="InterPro" id="IPR051059">
    <property type="entry name" value="VerF-like"/>
</dbReference>
<dbReference type="GO" id="GO:0000785">
    <property type="term" value="C:chromatin"/>
    <property type="evidence" value="ECO:0007669"/>
    <property type="project" value="TreeGrafter"/>
</dbReference>
<feature type="region of interest" description="Disordered" evidence="9">
    <location>
        <begin position="57"/>
        <end position="128"/>
    </location>
</feature>
<evidence type="ECO:0000256" key="4">
    <source>
        <dbReference type="ARBA" id="ARBA00022771"/>
    </source>
</evidence>
<evidence type="ECO:0000256" key="1">
    <source>
        <dbReference type="ARBA" id="ARBA00004123"/>
    </source>
</evidence>
<dbReference type="FunFam" id="3.30.160.60:FF:000045">
    <property type="entry name" value="ZFP69 zinc finger protein B"/>
    <property type="match status" value="1"/>
</dbReference>
<keyword evidence="4 8" id="KW-0863">Zinc-finger</keyword>
<gene>
    <name evidence="11" type="ORF">IFR04_000749</name>
</gene>
<dbReference type="GO" id="GO:0006351">
    <property type="term" value="P:DNA-templated transcription"/>
    <property type="evidence" value="ECO:0007669"/>
    <property type="project" value="InterPro"/>
</dbReference>
<keyword evidence="3" id="KW-0677">Repeat</keyword>
<feature type="compositionally biased region" description="Basic and acidic residues" evidence="9">
    <location>
        <begin position="82"/>
        <end position="97"/>
    </location>
</feature>
<dbReference type="Proteomes" id="UP000664132">
    <property type="component" value="Unassembled WGS sequence"/>
</dbReference>
<dbReference type="PANTHER" id="PTHR40626:SF7">
    <property type="entry name" value="TRANSCRIPTION FACTOR, PUTATIVE (AFU_ORTHOLOGUE AFUA_1G04110)-RELATED"/>
    <property type="match status" value="1"/>
</dbReference>
<dbReference type="GO" id="GO:0000981">
    <property type="term" value="F:DNA-binding transcription factor activity, RNA polymerase II-specific"/>
    <property type="evidence" value="ECO:0007669"/>
    <property type="project" value="InterPro"/>
</dbReference>
<comment type="subcellular location">
    <subcellularLocation>
        <location evidence="1">Nucleus</location>
    </subcellularLocation>
</comment>
<dbReference type="PROSITE" id="PS50157">
    <property type="entry name" value="ZINC_FINGER_C2H2_2"/>
    <property type="match status" value="1"/>
</dbReference>
<protein>
    <recommendedName>
        <fullName evidence="10">C2H2-type domain-containing protein</fullName>
    </recommendedName>
</protein>
<feature type="domain" description="C2H2-type" evidence="10">
    <location>
        <begin position="18"/>
        <end position="45"/>
    </location>
</feature>
<dbReference type="GO" id="GO:0005634">
    <property type="term" value="C:nucleus"/>
    <property type="evidence" value="ECO:0007669"/>
    <property type="project" value="UniProtKB-SubCell"/>
</dbReference>
<keyword evidence="6" id="KW-0238">DNA-binding</keyword>
<feature type="region of interest" description="Disordered" evidence="9">
    <location>
        <begin position="294"/>
        <end position="340"/>
    </location>
</feature>
<keyword evidence="12" id="KW-1185">Reference proteome</keyword>
<keyword evidence="5" id="KW-0862">Zinc</keyword>
<comment type="caution">
    <text evidence="11">The sequence shown here is derived from an EMBL/GenBank/DDBJ whole genome shotgun (WGS) entry which is preliminary data.</text>
</comment>
<evidence type="ECO:0000256" key="3">
    <source>
        <dbReference type="ARBA" id="ARBA00022737"/>
    </source>
</evidence>
<dbReference type="Pfam" id="PF04082">
    <property type="entry name" value="Fungal_trans"/>
    <property type="match status" value="1"/>
</dbReference>
<dbReference type="PROSITE" id="PS00028">
    <property type="entry name" value="ZINC_FINGER_C2H2_1"/>
    <property type="match status" value="1"/>
</dbReference>
<evidence type="ECO:0000256" key="9">
    <source>
        <dbReference type="SAM" id="MobiDB-lite"/>
    </source>
</evidence>